<proteinExistence type="predicted"/>
<evidence type="ECO:0000256" key="1">
    <source>
        <dbReference type="SAM" id="Phobius"/>
    </source>
</evidence>
<organism evidence="2 3">
    <name type="scientific">Aeromicrobium alkaliterrae</name>
    <dbReference type="NCBI Taxonomy" id="302168"/>
    <lineage>
        <taxon>Bacteria</taxon>
        <taxon>Bacillati</taxon>
        <taxon>Actinomycetota</taxon>
        <taxon>Actinomycetes</taxon>
        <taxon>Propionibacteriales</taxon>
        <taxon>Nocardioidaceae</taxon>
        <taxon>Aeromicrobium</taxon>
    </lineage>
</organism>
<accession>A0ABN2KE39</accession>
<keyword evidence="1" id="KW-0812">Transmembrane</keyword>
<gene>
    <name evidence="2" type="ORF">GCM10009710_36860</name>
</gene>
<reference evidence="2 3" key="1">
    <citation type="journal article" date="2019" name="Int. J. Syst. Evol. Microbiol.">
        <title>The Global Catalogue of Microorganisms (GCM) 10K type strain sequencing project: providing services to taxonomists for standard genome sequencing and annotation.</title>
        <authorList>
            <consortium name="The Broad Institute Genomics Platform"/>
            <consortium name="The Broad Institute Genome Sequencing Center for Infectious Disease"/>
            <person name="Wu L."/>
            <person name="Ma J."/>
        </authorList>
    </citation>
    <scope>NUCLEOTIDE SEQUENCE [LARGE SCALE GENOMIC DNA]</scope>
    <source>
        <strain evidence="2 3">JCM 13518</strain>
    </source>
</reference>
<keyword evidence="1" id="KW-0472">Membrane</keyword>
<evidence type="ECO:0000313" key="3">
    <source>
        <dbReference type="Proteomes" id="UP001501057"/>
    </source>
</evidence>
<feature type="transmembrane region" description="Helical" evidence="1">
    <location>
        <begin position="34"/>
        <end position="54"/>
    </location>
</feature>
<keyword evidence="3" id="KW-1185">Reference proteome</keyword>
<dbReference type="EMBL" id="BAAAME010000013">
    <property type="protein sequence ID" value="GAA1754020.1"/>
    <property type="molecule type" value="Genomic_DNA"/>
</dbReference>
<keyword evidence="1" id="KW-1133">Transmembrane helix</keyword>
<comment type="caution">
    <text evidence="2">The sequence shown here is derived from an EMBL/GenBank/DDBJ whole genome shotgun (WGS) entry which is preliminary data.</text>
</comment>
<evidence type="ECO:0000313" key="2">
    <source>
        <dbReference type="EMBL" id="GAA1754020.1"/>
    </source>
</evidence>
<evidence type="ECO:0008006" key="4">
    <source>
        <dbReference type="Google" id="ProtNLM"/>
    </source>
</evidence>
<sequence length="63" mass="6704">MNTHLTMIATWLLSQLTGERMRHDERGVASEVIWMGLLAAAAIAAGVIITAKLLSEANGIDLG</sequence>
<name>A0ABN2KE39_9ACTN</name>
<protein>
    <recommendedName>
        <fullName evidence="4">DUF2970 domain-containing protein</fullName>
    </recommendedName>
</protein>
<dbReference type="RefSeq" id="WP_344204351.1">
    <property type="nucleotide sequence ID" value="NZ_BAAAME010000013.1"/>
</dbReference>
<dbReference type="Proteomes" id="UP001501057">
    <property type="component" value="Unassembled WGS sequence"/>
</dbReference>